<dbReference type="EMBL" id="AP014924">
    <property type="protein sequence ID" value="BAS27367.1"/>
    <property type="molecule type" value="Genomic_DNA"/>
</dbReference>
<accession>A0A0K2SK24</accession>
<evidence type="ECO:0000313" key="2">
    <source>
        <dbReference type="Proteomes" id="UP000065807"/>
    </source>
</evidence>
<evidence type="ECO:0008006" key="3">
    <source>
        <dbReference type="Google" id="ProtNLM"/>
    </source>
</evidence>
<reference evidence="2" key="2">
    <citation type="journal article" date="2016" name="Int. J. Syst. Evol. Microbiol.">
        <title>Complete genome sequence and cell structure of Limnochorda pilosa, a Gram-negative spore-former within the phylum Firmicutes.</title>
        <authorList>
            <person name="Watanabe M."/>
            <person name="Kojima H."/>
            <person name="Fukui M."/>
        </authorList>
    </citation>
    <scope>NUCLEOTIDE SEQUENCE [LARGE SCALE GENOMIC DNA]</scope>
    <source>
        <strain evidence="2">HC45</strain>
    </source>
</reference>
<dbReference type="SUPFAM" id="SSF51395">
    <property type="entry name" value="FMN-linked oxidoreductases"/>
    <property type="match status" value="1"/>
</dbReference>
<dbReference type="OrthoDB" id="369749at2"/>
<evidence type="ECO:0000313" key="1">
    <source>
        <dbReference type="EMBL" id="BAS27367.1"/>
    </source>
</evidence>
<name>A0A0K2SK24_LIMPI</name>
<reference evidence="2" key="1">
    <citation type="submission" date="2015-07" db="EMBL/GenBank/DDBJ databases">
        <title>Complete genome sequence and phylogenetic analysis of Limnochorda pilosa.</title>
        <authorList>
            <person name="Watanabe M."/>
            <person name="Kojima H."/>
            <person name="Fukui M."/>
        </authorList>
    </citation>
    <scope>NUCLEOTIDE SEQUENCE [LARGE SCALE GENOMIC DNA]</scope>
    <source>
        <strain evidence="2">HC45</strain>
    </source>
</reference>
<sequence length="228" mass="24491">MSRFLETLQSGRFGLIVALPANSVAMARAAEEGGADAIKVHLNITHRATRRKFGSLEVERPVLEEILGAVRIPVGLVPAAEGADRAEITAAASMPFDFVDMFAHFMPGWLLQVGTWDRMVAADASFDLDLLRGLGSMTGLHMAELALVPQEGYGEPLSVRDLARYAAAVEAFGKPAVIPSQRRLEPHDVPALRATGAAAVMIGVLSVGEEPAEIYEMTRAFRQVIDKG</sequence>
<gene>
    <name evidence="1" type="ORF">LIP_1520</name>
</gene>
<dbReference type="AlphaFoldDB" id="A0A0K2SK24"/>
<keyword evidence="2" id="KW-1185">Reference proteome</keyword>
<dbReference type="Proteomes" id="UP000065807">
    <property type="component" value="Chromosome"/>
</dbReference>
<organism evidence="1 2">
    <name type="scientific">Limnochorda pilosa</name>
    <dbReference type="NCBI Taxonomy" id="1555112"/>
    <lineage>
        <taxon>Bacteria</taxon>
        <taxon>Bacillati</taxon>
        <taxon>Bacillota</taxon>
        <taxon>Limnochordia</taxon>
        <taxon>Limnochordales</taxon>
        <taxon>Limnochordaceae</taxon>
        <taxon>Limnochorda</taxon>
    </lineage>
</organism>
<protein>
    <recommendedName>
        <fullName evidence="3">Ribulose-phosphate 3-epimerase</fullName>
    </recommendedName>
</protein>
<dbReference type="RefSeq" id="WP_068136109.1">
    <property type="nucleotide sequence ID" value="NZ_AP014924.1"/>
</dbReference>
<proteinExistence type="predicted"/>
<dbReference type="KEGG" id="lpil:LIP_1520"/>
<dbReference type="STRING" id="1555112.LIP_1520"/>